<evidence type="ECO:0000256" key="1">
    <source>
        <dbReference type="ARBA" id="ARBA00009199"/>
    </source>
</evidence>
<evidence type="ECO:0000313" key="5">
    <source>
        <dbReference type="Proteomes" id="UP000887572"/>
    </source>
</evidence>
<accession>A0A914I0F4</accession>
<dbReference type="SUPFAM" id="SSF75304">
    <property type="entry name" value="Amidase signature (AS) enzymes"/>
    <property type="match status" value="1"/>
</dbReference>
<dbReference type="WBParaSite" id="Gr19_v10_g5742.t1">
    <property type="protein sequence ID" value="Gr19_v10_g5742.t1"/>
    <property type="gene ID" value="Gr19_v10_g5742"/>
</dbReference>
<sequence length="526" mass="58161">MLRYKLIQTLYPLLTLIALLYYALVNRVFSLISRFLPKGKVTWSDEEAKEPLLFMSAKKAAEKIRRKELSSTQLVTLYIARLQRVQPLVNAVVMDNFEAARAEAEAVDLYMATLDEKSKEFQMLAFTKPLLGVPFTFKNNMDAKGFVTVAGFNKFLNNAPAEKDSKVMERLRSAGAIPVAITNLPKLAMNWCVENEVFGRTVNPYDVRRTPGGSSGGDSAAVSAGAALFGIGNDLAGSVRIPSAMCGIFGLKPTKGAIPLDGFVPPLELEVVRAQWSIGPLCRYAEDLPAVFAAMAGKSLSELSVAIDVAKSRLSETRFIYMDNLNIWFVEKVHDDMRNALRQSVHHFEKRFDTTAQKVDFPLAHHLFELWGVLGFGEPTKNVSELAAELPKFIKGKSEMTCCAWVYAVMHSFVAPRSEHEREFALHKLDKLRAQLSAALGDNGLLLLPPWPTPAPFHRQNVFTPLNMPYTQLFNVLGFPALVCPVGLNADGVPLSVQLVAPYHGEPLLMAAAQEMENAFGGWNKP</sequence>
<evidence type="ECO:0000256" key="2">
    <source>
        <dbReference type="PIRSR" id="PIRSR001221-1"/>
    </source>
</evidence>
<dbReference type="Gene3D" id="3.90.1300.10">
    <property type="entry name" value="Amidase signature (AS) domain"/>
    <property type="match status" value="1"/>
</dbReference>
<organism evidence="5 6">
    <name type="scientific">Globodera rostochiensis</name>
    <name type="common">Golden nematode worm</name>
    <name type="synonym">Heterodera rostochiensis</name>
    <dbReference type="NCBI Taxonomy" id="31243"/>
    <lineage>
        <taxon>Eukaryota</taxon>
        <taxon>Metazoa</taxon>
        <taxon>Ecdysozoa</taxon>
        <taxon>Nematoda</taxon>
        <taxon>Chromadorea</taxon>
        <taxon>Rhabditida</taxon>
        <taxon>Tylenchina</taxon>
        <taxon>Tylenchomorpha</taxon>
        <taxon>Tylenchoidea</taxon>
        <taxon>Heteroderidae</taxon>
        <taxon>Heteroderinae</taxon>
        <taxon>Globodera</taxon>
    </lineage>
</organism>
<dbReference type="PIRSF" id="PIRSF001221">
    <property type="entry name" value="Amidase_fungi"/>
    <property type="match status" value="1"/>
</dbReference>
<keyword evidence="5" id="KW-1185">Reference proteome</keyword>
<dbReference type="AlphaFoldDB" id="A0A914I0F4"/>
<proteinExistence type="inferred from homology"/>
<dbReference type="PANTHER" id="PTHR43372">
    <property type="entry name" value="FATTY-ACID AMIDE HYDROLASE"/>
    <property type="match status" value="1"/>
</dbReference>
<keyword evidence="3" id="KW-0812">Transmembrane</keyword>
<evidence type="ECO:0000259" key="4">
    <source>
        <dbReference type="Pfam" id="PF01425"/>
    </source>
</evidence>
<dbReference type="PROSITE" id="PS00571">
    <property type="entry name" value="AMIDASES"/>
    <property type="match status" value="1"/>
</dbReference>
<comment type="similarity">
    <text evidence="1">Belongs to the amidase family.</text>
</comment>
<feature type="transmembrane region" description="Helical" evidence="3">
    <location>
        <begin position="6"/>
        <end position="25"/>
    </location>
</feature>
<evidence type="ECO:0000313" key="6">
    <source>
        <dbReference type="WBParaSite" id="Gr19_v10_g5742.t1"/>
    </source>
</evidence>
<dbReference type="InterPro" id="IPR036928">
    <property type="entry name" value="AS_sf"/>
</dbReference>
<feature type="active site" description="Charge relay system" evidence="2">
    <location>
        <position position="138"/>
    </location>
</feature>
<dbReference type="InterPro" id="IPR020556">
    <property type="entry name" value="Amidase_CS"/>
</dbReference>
<name>A0A914I0F4_GLORO</name>
<dbReference type="Pfam" id="PF01425">
    <property type="entry name" value="Amidase"/>
    <property type="match status" value="1"/>
</dbReference>
<reference evidence="6" key="1">
    <citation type="submission" date="2022-11" db="UniProtKB">
        <authorList>
            <consortium name="WormBaseParasite"/>
        </authorList>
    </citation>
    <scope>IDENTIFICATION</scope>
</reference>
<keyword evidence="3" id="KW-0472">Membrane</keyword>
<feature type="active site" description="Charge relay system" evidence="2">
    <location>
        <position position="214"/>
    </location>
</feature>
<dbReference type="InterPro" id="IPR052739">
    <property type="entry name" value="FAAH2"/>
</dbReference>
<evidence type="ECO:0000256" key="3">
    <source>
        <dbReference type="SAM" id="Phobius"/>
    </source>
</evidence>
<protein>
    <submittedName>
        <fullName evidence="6">Amidase domain-containing protein</fullName>
    </submittedName>
</protein>
<dbReference type="InterPro" id="IPR023631">
    <property type="entry name" value="Amidase_dom"/>
</dbReference>
<dbReference type="PANTHER" id="PTHR43372:SF4">
    <property type="entry name" value="FATTY-ACID AMIDE HYDROLASE 2"/>
    <property type="match status" value="1"/>
</dbReference>
<feature type="active site" description="Acyl-ester intermediate" evidence="2">
    <location>
        <position position="238"/>
    </location>
</feature>
<dbReference type="Proteomes" id="UP000887572">
    <property type="component" value="Unplaced"/>
</dbReference>
<feature type="domain" description="Amidase" evidence="4">
    <location>
        <begin position="74"/>
        <end position="509"/>
    </location>
</feature>
<dbReference type="GO" id="GO:0012505">
    <property type="term" value="C:endomembrane system"/>
    <property type="evidence" value="ECO:0007669"/>
    <property type="project" value="TreeGrafter"/>
</dbReference>
<keyword evidence="3" id="KW-1133">Transmembrane helix</keyword>